<keyword evidence="3" id="KW-1185">Reference proteome</keyword>
<dbReference type="Proteomes" id="UP001304970">
    <property type="component" value="Chromosome"/>
</dbReference>
<organism evidence="2 3">
    <name type="scientific">Methanolapillus ohkumae</name>
    <dbReference type="NCBI Taxonomy" id="3028298"/>
    <lineage>
        <taxon>Archaea</taxon>
        <taxon>Methanobacteriati</taxon>
        <taxon>Methanobacteriota</taxon>
        <taxon>Stenosarchaea group</taxon>
        <taxon>Methanomicrobia</taxon>
        <taxon>Methanosarcinales</taxon>
        <taxon>Methanosarcinaceae</taxon>
        <taxon>Methanolapillus</taxon>
    </lineage>
</organism>
<keyword evidence="1" id="KW-1133">Transmembrane helix</keyword>
<protein>
    <submittedName>
        <fullName evidence="2">Uncharacterized protein</fullName>
    </submittedName>
</protein>
<keyword evidence="1" id="KW-0812">Transmembrane</keyword>
<evidence type="ECO:0000313" key="3">
    <source>
        <dbReference type="Proteomes" id="UP001304970"/>
    </source>
</evidence>
<keyword evidence="1" id="KW-0472">Membrane</keyword>
<feature type="transmembrane region" description="Helical" evidence="1">
    <location>
        <begin position="24"/>
        <end position="42"/>
    </location>
</feature>
<evidence type="ECO:0000313" key="2">
    <source>
        <dbReference type="EMBL" id="WNY26652.1"/>
    </source>
</evidence>
<reference evidence="2 3" key="1">
    <citation type="submission" date="2023-07" db="EMBL/GenBank/DDBJ databases">
        <title>Closed genome sequence of Methanosarcinaceae archaeon Am2.</title>
        <authorList>
            <person name="Poehlein A."/>
            <person name="Protasov E."/>
            <person name="Platt K."/>
            <person name="Reeh H."/>
            <person name="Daniel R."/>
            <person name="Brune A."/>
        </authorList>
    </citation>
    <scope>NUCLEOTIDE SEQUENCE [LARGE SCALE GENOMIC DNA]</scope>
    <source>
        <strain evidence="2 3">Am2</strain>
    </source>
</reference>
<dbReference type="AlphaFoldDB" id="A0AA96V4X2"/>
<proteinExistence type="predicted"/>
<gene>
    <name evidence="2" type="ORF">MsAm2_04240</name>
</gene>
<evidence type="ECO:0000256" key="1">
    <source>
        <dbReference type="SAM" id="Phobius"/>
    </source>
</evidence>
<sequence>MLRKNLSNYYGNIVEKDKFFESDFLYSLLLFFIFILYENKLFNIQFHMNDIKFFDLGADA</sequence>
<name>A0AA96V4X2_9EURY</name>
<accession>A0AA96V4X2</accession>
<dbReference type="EMBL" id="CP131061">
    <property type="protein sequence ID" value="WNY26652.1"/>
    <property type="molecule type" value="Genomic_DNA"/>
</dbReference>